<evidence type="ECO:0000313" key="3">
    <source>
        <dbReference type="Proteomes" id="UP000199537"/>
    </source>
</evidence>
<gene>
    <name evidence="2" type="ORF">SAMN05660895_1950</name>
</gene>
<keyword evidence="1" id="KW-0732">Signal</keyword>
<accession>A0A1I7NHY0</accession>
<protein>
    <recommendedName>
        <fullName evidence="4">Outer membrane insertion C-terminal signal</fullName>
    </recommendedName>
</protein>
<evidence type="ECO:0008006" key="4">
    <source>
        <dbReference type="Google" id="ProtNLM"/>
    </source>
</evidence>
<organism evidence="2 3">
    <name type="scientific">Thermoflavifilum thermophilum</name>
    <dbReference type="NCBI Taxonomy" id="1393122"/>
    <lineage>
        <taxon>Bacteria</taxon>
        <taxon>Pseudomonadati</taxon>
        <taxon>Bacteroidota</taxon>
        <taxon>Chitinophagia</taxon>
        <taxon>Chitinophagales</taxon>
        <taxon>Chitinophagaceae</taxon>
        <taxon>Thermoflavifilum</taxon>
    </lineage>
</organism>
<evidence type="ECO:0000256" key="1">
    <source>
        <dbReference type="SAM" id="SignalP"/>
    </source>
</evidence>
<feature type="chain" id="PRO_5011442621" description="Outer membrane insertion C-terminal signal" evidence="1">
    <location>
        <begin position="23"/>
        <end position="161"/>
    </location>
</feature>
<dbReference type="STRING" id="1393122.SAMN05660895_1950"/>
<proteinExistence type="predicted"/>
<sequence>MIKKLFFISICMLCIASVRSFAQNYQTALGVRLGNPSGITVQHYIDGSSALEGILGLGPDWFTLTGLYELHQPFSDPQGLGWYVGGGAHIGGLNGGYDYSNKHYNSGAFILGVDGILGLDYTIPGAPLNVSLDWKPMINLTPFAGFFGGEFGLSVRYTFGR</sequence>
<dbReference type="Proteomes" id="UP000199537">
    <property type="component" value="Unassembled WGS sequence"/>
</dbReference>
<dbReference type="RefSeq" id="WP_222842609.1">
    <property type="nucleotide sequence ID" value="NZ_FPCJ01000001.1"/>
</dbReference>
<dbReference type="EMBL" id="FPCJ01000001">
    <property type="protein sequence ID" value="SFV34271.1"/>
    <property type="molecule type" value="Genomic_DNA"/>
</dbReference>
<name>A0A1I7NHY0_9BACT</name>
<dbReference type="AlphaFoldDB" id="A0A1I7NHY0"/>
<evidence type="ECO:0000313" key="2">
    <source>
        <dbReference type="EMBL" id="SFV34271.1"/>
    </source>
</evidence>
<keyword evidence="3" id="KW-1185">Reference proteome</keyword>
<reference evidence="3" key="1">
    <citation type="submission" date="2016-10" db="EMBL/GenBank/DDBJ databases">
        <authorList>
            <person name="Varghese N."/>
            <person name="Submissions S."/>
        </authorList>
    </citation>
    <scope>NUCLEOTIDE SEQUENCE [LARGE SCALE GENOMIC DNA]</scope>
    <source>
        <strain evidence="3">DSM 14807</strain>
    </source>
</reference>
<feature type="signal peptide" evidence="1">
    <location>
        <begin position="1"/>
        <end position="22"/>
    </location>
</feature>